<dbReference type="EMBL" id="BMXR01000007">
    <property type="protein sequence ID" value="GGX59363.1"/>
    <property type="molecule type" value="Genomic_DNA"/>
</dbReference>
<dbReference type="RefSeq" id="WP_189609927.1">
    <property type="nucleotide sequence ID" value="NZ_BMXR01000007.1"/>
</dbReference>
<comment type="caution">
    <text evidence="6">The sequence shown here is derived from an EMBL/GenBank/DDBJ whole genome shotgun (WGS) entry which is preliminary data.</text>
</comment>
<dbReference type="PANTHER" id="PTHR30085">
    <property type="entry name" value="AMINO ACID ABC TRANSPORTER PERMEASE"/>
    <property type="match status" value="1"/>
</dbReference>
<evidence type="ECO:0000313" key="6">
    <source>
        <dbReference type="EMBL" id="GGX59363.1"/>
    </source>
</evidence>
<proteinExistence type="inferred from homology"/>
<dbReference type="SMART" id="SM00062">
    <property type="entry name" value="PBPb"/>
    <property type="match status" value="1"/>
</dbReference>
<evidence type="ECO:0000259" key="5">
    <source>
        <dbReference type="SMART" id="SM00062"/>
    </source>
</evidence>
<feature type="signal peptide" evidence="4">
    <location>
        <begin position="1"/>
        <end position="27"/>
    </location>
</feature>
<dbReference type="AlphaFoldDB" id="A0A918NC41"/>
<keyword evidence="2" id="KW-0813">Transport</keyword>
<keyword evidence="3 4" id="KW-0732">Signal</keyword>
<dbReference type="InterPro" id="IPR001638">
    <property type="entry name" value="Solute-binding_3/MltF_N"/>
</dbReference>
<evidence type="ECO:0000313" key="7">
    <source>
        <dbReference type="Proteomes" id="UP000626148"/>
    </source>
</evidence>
<accession>A0A918NC41</accession>
<keyword evidence="7" id="KW-1185">Reference proteome</keyword>
<sequence length="276" mass="29875">MNNLFKGAASAVLALSASVLITGQAAADKLDDVLADGELRCAVVLDFPPMGFRDSNNEPVGMDVDMCADLAAAMGVDHQVVGVTWAERIPALISGKVDVAIASSSDTLERAQTVGFTVPYMVFQFQALLKEDADITAWEDLESARVGAAVGTTYESEFLAYKDTHWPDAEGRYVSFQSENESFLAVSQGQVDAVIVTDTAAANVVNSDKYGELKLGPVAPFGADYVGMMTLRQEYGWINYLNLFINRQIRSGRFDELYAKWIGGEPPALDIPGVYY</sequence>
<reference evidence="6" key="1">
    <citation type="journal article" date="2014" name="Int. J. Syst. Evol. Microbiol.">
        <title>Complete genome sequence of Corynebacterium casei LMG S-19264T (=DSM 44701T), isolated from a smear-ripened cheese.</title>
        <authorList>
            <consortium name="US DOE Joint Genome Institute (JGI-PGF)"/>
            <person name="Walter F."/>
            <person name="Albersmeier A."/>
            <person name="Kalinowski J."/>
            <person name="Ruckert C."/>
        </authorList>
    </citation>
    <scope>NUCLEOTIDE SEQUENCE</scope>
    <source>
        <strain evidence="6">KCTC 22169</strain>
    </source>
</reference>
<comment type="similarity">
    <text evidence="1">Belongs to the bacterial solute-binding protein 3 family.</text>
</comment>
<evidence type="ECO:0000256" key="4">
    <source>
        <dbReference type="SAM" id="SignalP"/>
    </source>
</evidence>
<dbReference type="Gene3D" id="3.40.190.10">
    <property type="entry name" value="Periplasmic binding protein-like II"/>
    <property type="match status" value="2"/>
</dbReference>
<dbReference type="GO" id="GO:0005576">
    <property type="term" value="C:extracellular region"/>
    <property type="evidence" value="ECO:0007669"/>
    <property type="project" value="TreeGrafter"/>
</dbReference>
<reference evidence="6" key="2">
    <citation type="submission" date="2020-09" db="EMBL/GenBank/DDBJ databases">
        <authorList>
            <person name="Sun Q."/>
            <person name="Kim S."/>
        </authorList>
    </citation>
    <scope>NUCLEOTIDE SEQUENCE</scope>
    <source>
        <strain evidence="6">KCTC 22169</strain>
    </source>
</reference>
<dbReference type="GO" id="GO:0006865">
    <property type="term" value="P:amino acid transport"/>
    <property type="evidence" value="ECO:0007669"/>
    <property type="project" value="TreeGrafter"/>
</dbReference>
<dbReference type="GO" id="GO:0030288">
    <property type="term" value="C:outer membrane-bounded periplasmic space"/>
    <property type="evidence" value="ECO:0007669"/>
    <property type="project" value="TreeGrafter"/>
</dbReference>
<dbReference type="Pfam" id="PF00497">
    <property type="entry name" value="SBP_bac_3"/>
    <property type="match status" value="1"/>
</dbReference>
<protein>
    <submittedName>
        <fullName evidence="6">Amino acid ABC transporter substrate-binding protein</fullName>
    </submittedName>
</protein>
<evidence type="ECO:0000256" key="2">
    <source>
        <dbReference type="ARBA" id="ARBA00022448"/>
    </source>
</evidence>
<gene>
    <name evidence="6" type="ORF">GCM10007392_29050</name>
</gene>
<dbReference type="InterPro" id="IPR051455">
    <property type="entry name" value="Bact_solute-bind_prot3"/>
</dbReference>
<feature type="chain" id="PRO_5037940384" evidence="4">
    <location>
        <begin position="28"/>
        <end position="276"/>
    </location>
</feature>
<dbReference type="PANTHER" id="PTHR30085:SF6">
    <property type="entry name" value="ABC TRANSPORTER GLUTAMINE-BINDING PROTEIN GLNH"/>
    <property type="match status" value="1"/>
</dbReference>
<organism evidence="6 7">
    <name type="scientific">Saccharospirillum salsuginis</name>
    <dbReference type="NCBI Taxonomy" id="418750"/>
    <lineage>
        <taxon>Bacteria</taxon>
        <taxon>Pseudomonadati</taxon>
        <taxon>Pseudomonadota</taxon>
        <taxon>Gammaproteobacteria</taxon>
        <taxon>Oceanospirillales</taxon>
        <taxon>Saccharospirillaceae</taxon>
        <taxon>Saccharospirillum</taxon>
    </lineage>
</organism>
<feature type="domain" description="Solute-binding protein family 3/N-terminal" evidence="5">
    <location>
        <begin position="38"/>
        <end position="265"/>
    </location>
</feature>
<evidence type="ECO:0000256" key="3">
    <source>
        <dbReference type="ARBA" id="ARBA00022729"/>
    </source>
</evidence>
<evidence type="ECO:0000256" key="1">
    <source>
        <dbReference type="ARBA" id="ARBA00010333"/>
    </source>
</evidence>
<dbReference type="Proteomes" id="UP000626148">
    <property type="component" value="Unassembled WGS sequence"/>
</dbReference>
<dbReference type="SUPFAM" id="SSF53850">
    <property type="entry name" value="Periplasmic binding protein-like II"/>
    <property type="match status" value="1"/>
</dbReference>
<name>A0A918NC41_9GAMM</name>